<name>A0A1C4XYQ1_MICVI</name>
<evidence type="ECO:0000313" key="3">
    <source>
        <dbReference type="EMBL" id="SCF13585.1"/>
    </source>
</evidence>
<evidence type="ECO:0000313" key="4">
    <source>
        <dbReference type="Proteomes" id="UP000198242"/>
    </source>
</evidence>
<protein>
    <recommendedName>
        <fullName evidence="5">LPXTG-motif cell wall anchor domain-containing protein</fullName>
    </recommendedName>
</protein>
<sequence length="168" mass="16030">MKAQRIVGSTAVGVGLGTLLLPAAALADTTVSPATTPVGGTVVLTTTECNPADGDALFHVTGPDRDQNVRSTTAAAGGGLSAELFTAGFTLGTYTVTTTCGNGSNGGTATFTVIPIGATPIGGAPAGAGGKDGDTGVLVTGGALAAAAVAGGAYVLVRRRRRAATTAA</sequence>
<dbReference type="AlphaFoldDB" id="A0A1C4XYQ1"/>
<dbReference type="RefSeq" id="WP_089007388.1">
    <property type="nucleotide sequence ID" value="NZ_LT607411.1"/>
</dbReference>
<organism evidence="3 4">
    <name type="scientific">Micromonospora viridifaciens</name>
    <dbReference type="NCBI Taxonomy" id="1881"/>
    <lineage>
        <taxon>Bacteria</taxon>
        <taxon>Bacillati</taxon>
        <taxon>Actinomycetota</taxon>
        <taxon>Actinomycetes</taxon>
        <taxon>Micromonosporales</taxon>
        <taxon>Micromonosporaceae</taxon>
        <taxon>Micromonospora</taxon>
    </lineage>
</organism>
<feature type="chain" id="PRO_5008708600" description="LPXTG-motif cell wall anchor domain-containing protein" evidence="2">
    <location>
        <begin position="28"/>
        <end position="168"/>
    </location>
</feature>
<accession>A0A1C4XYQ1</accession>
<reference evidence="4" key="1">
    <citation type="submission" date="2016-06" db="EMBL/GenBank/DDBJ databases">
        <authorList>
            <person name="Varghese N."/>
            <person name="Submissions Spin"/>
        </authorList>
    </citation>
    <scope>NUCLEOTIDE SEQUENCE [LARGE SCALE GENOMIC DNA]</scope>
    <source>
        <strain evidence="4">DSM 43909</strain>
    </source>
</reference>
<feature type="transmembrane region" description="Helical" evidence="1">
    <location>
        <begin position="137"/>
        <end position="157"/>
    </location>
</feature>
<evidence type="ECO:0000256" key="2">
    <source>
        <dbReference type="SAM" id="SignalP"/>
    </source>
</evidence>
<feature type="signal peptide" evidence="2">
    <location>
        <begin position="1"/>
        <end position="27"/>
    </location>
</feature>
<evidence type="ECO:0008006" key="5">
    <source>
        <dbReference type="Google" id="ProtNLM"/>
    </source>
</evidence>
<keyword evidence="1" id="KW-1133">Transmembrane helix</keyword>
<keyword evidence="2" id="KW-0732">Signal</keyword>
<dbReference type="EMBL" id="LT607411">
    <property type="protein sequence ID" value="SCF13585.1"/>
    <property type="molecule type" value="Genomic_DNA"/>
</dbReference>
<dbReference type="Proteomes" id="UP000198242">
    <property type="component" value="Chromosome I"/>
</dbReference>
<keyword evidence="1" id="KW-0812">Transmembrane</keyword>
<keyword evidence="4" id="KW-1185">Reference proteome</keyword>
<keyword evidence="1" id="KW-0472">Membrane</keyword>
<evidence type="ECO:0000256" key="1">
    <source>
        <dbReference type="SAM" id="Phobius"/>
    </source>
</evidence>
<proteinExistence type="predicted"/>
<gene>
    <name evidence="3" type="ORF">GA0074695_3719</name>
</gene>